<evidence type="ECO:0000256" key="2">
    <source>
        <dbReference type="ARBA" id="ARBA00022737"/>
    </source>
</evidence>
<dbReference type="Gene3D" id="3.10.580.10">
    <property type="entry name" value="CBS-domain"/>
    <property type="match status" value="1"/>
</dbReference>
<accession>A0A517ZE14</accession>
<dbReference type="FunFam" id="3.40.50.10490:FF:000011">
    <property type="entry name" value="Arabinose 5-phosphate isomerase"/>
    <property type="match status" value="1"/>
</dbReference>
<keyword evidence="5" id="KW-0862">Zinc</keyword>
<proteinExistence type="inferred from homology"/>
<feature type="site" description="Catalytically relevant" evidence="6">
    <location>
        <position position="62"/>
    </location>
</feature>
<evidence type="ECO:0000256" key="3">
    <source>
        <dbReference type="ARBA" id="ARBA00023122"/>
    </source>
</evidence>
<dbReference type="PANTHER" id="PTHR42745:SF1">
    <property type="entry name" value="ARABINOSE 5-PHOSPHATE ISOMERASE KDSD"/>
    <property type="match status" value="1"/>
</dbReference>
<keyword evidence="2" id="KW-0677">Repeat</keyword>
<dbReference type="PANTHER" id="PTHR42745">
    <property type="match status" value="1"/>
</dbReference>
<dbReference type="InterPro" id="IPR050986">
    <property type="entry name" value="GutQ/KpsF_isomerases"/>
</dbReference>
<feature type="domain" description="SIS" evidence="9">
    <location>
        <begin position="44"/>
        <end position="187"/>
    </location>
</feature>
<evidence type="ECO:0000256" key="1">
    <source>
        <dbReference type="ARBA" id="ARBA00008165"/>
    </source>
</evidence>
<dbReference type="EMBL" id="CP036275">
    <property type="protein sequence ID" value="QDU40723.1"/>
    <property type="molecule type" value="Genomic_DNA"/>
</dbReference>
<dbReference type="AlphaFoldDB" id="A0A517ZE14"/>
<name>A0A517ZE14_9PLAN</name>
<dbReference type="PROSITE" id="PS51371">
    <property type="entry name" value="CBS"/>
    <property type="match status" value="2"/>
</dbReference>
<dbReference type="OrthoDB" id="9762536at2"/>
<dbReference type="InterPro" id="IPR046348">
    <property type="entry name" value="SIS_dom_sf"/>
</dbReference>
<dbReference type="PROSITE" id="PS51464">
    <property type="entry name" value="SIS"/>
    <property type="match status" value="1"/>
</dbReference>
<dbReference type="CDD" id="cd05014">
    <property type="entry name" value="SIS_Kpsf"/>
    <property type="match status" value="1"/>
</dbReference>
<keyword evidence="11" id="KW-1185">Reference proteome</keyword>
<keyword evidence="5" id="KW-0479">Metal-binding</keyword>
<dbReference type="InterPro" id="IPR004800">
    <property type="entry name" value="KdsD/KpsF-type"/>
</dbReference>
<evidence type="ECO:0000256" key="5">
    <source>
        <dbReference type="PIRSR" id="PIRSR004692-2"/>
    </source>
</evidence>
<dbReference type="InterPro" id="IPR001347">
    <property type="entry name" value="SIS_dom"/>
</dbReference>
<feature type="site" description="Catalytically relevant" evidence="6">
    <location>
        <position position="114"/>
    </location>
</feature>
<dbReference type="GO" id="GO:0019146">
    <property type="term" value="F:arabinose-5-phosphate isomerase activity"/>
    <property type="evidence" value="ECO:0007669"/>
    <property type="project" value="UniProtKB-EC"/>
</dbReference>
<comment type="similarity">
    <text evidence="1 4">Belongs to the SIS family. GutQ/KpsF subfamily.</text>
</comment>
<keyword evidence="10" id="KW-0413">Isomerase</keyword>
<evidence type="ECO:0000259" key="9">
    <source>
        <dbReference type="PROSITE" id="PS51464"/>
    </source>
</evidence>
<dbReference type="GO" id="GO:0005975">
    <property type="term" value="P:carbohydrate metabolic process"/>
    <property type="evidence" value="ECO:0007669"/>
    <property type="project" value="InterPro"/>
</dbReference>
<evidence type="ECO:0000259" key="8">
    <source>
        <dbReference type="PROSITE" id="PS51371"/>
    </source>
</evidence>
<dbReference type="Pfam" id="PF01380">
    <property type="entry name" value="SIS"/>
    <property type="match status" value="1"/>
</dbReference>
<dbReference type="GO" id="GO:0046872">
    <property type="term" value="F:metal ion binding"/>
    <property type="evidence" value="ECO:0007669"/>
    <property type="project" value="UniProtKB-KW"/>
</dbReference>
<feature type="binding site" evidence="5">
    <location>
        <position position="85"/>
    </location>
    <ligand>
        <name>Zn(2+)</name>
        <dbReference type="ChEBI" id="CHEBI:29105"/>
    </ligand>
</feature>
<dbReference type="RefSeq" id="WP_145371987.1">
    <property type="nucleotide sequence ID" value="NZ_CP036275.1"/>
</dbReference>
<dbReference type="NCBIfam" id="TIGR00393">
    <property type="entry name" value="kpsF"/>
    <property type="match status" value="1"/>
</dbReference>
<dbReference type="SMART" id="SM00116">
    <property type="entry name" value="CBS"/>
    <property type="match status" value="2"/>
</dbReference>
<dbReference type="Proteomes" id="UP000320496">
    <property type="component" value="Chromosome"/>
</dbReference>
<evidence type="ECO:0000256" key="7">
    <source>
        <dbReference type="PROSITE-ProRule" id="PRU00703"/>
    </source>
</evidence>
<dbReference type="GO" id="GO:1901135">
    <property type="term" value="P:carbohydrate derivative metabolic process"/>
    <property type="evidence" value="ECO:0007669"/>
    <property type="project" value="InterPro"/>
</dbReference>
<dbReference type="InterPro" id="IPR000644">
    <property type="entry name" value="CBS_dom"/>
</dbReference>
<feature type="domain" description="CBS" evidence="8">
    <location>
        <begin position="282"/>
        <end position="338"/>
    </location>
</feature>
<feature type="site" description="Catalytically relevant" evidence="6">
    <location>
        <position position="155"/>
    </location>
</feature>
<sequence>MSAAERLPSWSPFEQLREGRDIIRLEAEALNDIAKRLDAEFCTAVEMIAGCRGSVIVCGMGKAGLIGQKITATLSSTGTRAHFLHPAEAVHGDLGCLHSDDVLLAFSNSGETEELVQILPTLDRLGVPTIAVTSTDRNTLAEHAAVTIRYGQVQEACPWGLAPSTSTTAMLAIGDALALVVSRMNGFTPQQFAVFHPAGSLGRRLKTVAEIMRPLDQLRVSPQTATVREVFTGMALPGRRSGASILVDEQGRLQGLFTDSDLARLLERRQDQLFDRPISEVMTRQPLCIKSDETFAQVVDLLSERKISELPVVDSAQRPVGMIDITDVIGWLPATQGQ</sequence>
<dbReference type="KEGG" id="mri:Mal4_50830"/>
<dbReference type="EC" id="5.3.1.13" evidence="10"/>
<dbReference type="InterPro" id="IPR035474">
    <property type="entry name" value="SIS_Kpsf"/>
</dbReference>
<protein>
    <submittedName>
        <fullName evidence="10">Arabinose 5-phosphate isomerase KdsD</fullName>
        <ecNumber evidence="10">5.3.1.13</ecNumber>
    </submittedName>
</protein>
<dbReference type="Pfam" id="PF00571">
    <property type="entry name" value="CBS"/>
    <property type="match status" value="2"/>
</dbReference>
<feature type="site" description="Catalytically relevant" evidence="6">
    <location>
        <position position="196"/>
    </location>
</feature>
<evidence type="ECO:0000256" key="4">
    <source>
        <dbReference type="PIRNR" id="PIRNR004692"/>
    </source>
</evidence>
<dbReference type="SUPFAM" id="SSF53697">
    <property type="entry name" value="SIS domain"/>
    <property type="match status" value="1"/>
</dbReference>
<evidence type="ECO:0000313" key="10">
    <source>
        <dbReference type="EMBL" id="QDU40723.1"/>
    </source>
</evidence>
<organism evidence="10 11">
    <name type="scientific">Maioricimonas rarisocia</name>
    <dbReference type="NCBI Taxonomy" id="2528026"/>
    <lineage>
        <taxon>Bacteria</taxon>
        <taxon>Pseudomonadati</taxon>
        <taxon>Planctomycetota</taxon>
        <taxon>Planctomycetia</taxon>
        <taxon>Planctomycetales</taxon>
        <taxon>Planctomycetaceae</taxon>
        <taxon>Maioricimonas</taxon>
    </lineage>
</organism>
<dbReference type="Gene3D" id="3.40.50.10490">
    <property type="entry name" value="Glucose-6-phosphate isomerase like protein, domain 1"/>
    <property type="match status" value="1"/>
</dbReference>
<dbReference type="PIRSF" id="PIRSF004692">
    <property type="entry name" value="KdsD_KpsF"/>
    <property type="match status" value="1"/>
</dbReference>
<evidence type="ECO:0000256" key="6">
    <source>
        <dbReference type="PIRSR" id="PIRSR004692-3"/>
    </source>
</evidence>
<reference evidence="10 11" key="1">
    <citation type="submission" date="2019-02" db="EMBL/GenBank/DDBJ databases">
        <title>Deep-cultivation of Planctomycetes and their phenomic and genomic characterization uncovers novel biology.</title>
        <authorList>
            <person name="Wiegand S."/>
            <person name="Jogler M."/>
            <person name="Boedeker C."/>
            <person name="Pinto D."/>
            <person name="Vollmers J."/>
            <person name="Rivas-Marin E."/>
            <person name="Kohn T."/>
            <person name="Peeters S.H."/>
            <person name="Heuer A."/>
            <person name="Rast P."/>
            <person name="Oberbeckmann S."/>
            <person name="Bunk B."/>
            <person name="Jeske O."/>
            <person name="Meyerdierks A."/>
            <person name="Storesund J.E."/>
            <person name="Kallscheuer N."/>
            <person name="Luecker S."/>
            <person name="Lage O.M."/>
            <person name="Pohl T."/>
            <person name="Merkel B.J."/>
            <person name="Hornburger P."/>
            <person name="Mueller R.-W."/>
            <person name="Bruemmer F."/>
            <person name="Labrenz M."/>
            <person name="Spormann A.M."/>
            <person name="Op den Camp H."/>
            <person name="Overmann J."/>
            <person name="Amann R."/>
            <person name="Jetten M.S.M."/>
            <person name="Mascher T."/>
            <person name="Medema M.H."/>
            <person name="Devos D.P."/>
            <person name="Kaster A.-K."/>
            <person name="Ovreas L."/>
            <person name="Rohde M."/>
            <person name="Galperin M.Y."/>
            <person name="Jogler C."/>
        </authorList>
    </citation>
    <scope>NUCLEOTIDE SEQUENCE [LARGE SCALE GENOMIC DNA]</scope>
    <source>
        <strain evidence="10 11">Mal4</strain>
    </source>
</reference>
<feature type="domain" description="CBS" evidence="8">
    <location>
        <begin position="212"/>
        <end position="272"/>
    </location>
</feature>
<evidence type="ECO:0000313" key="11">
    <source>
        <dbReference type="Proteomes" id="UP000320496"/>
    </source>
</evidence>
<dbReference type="InterPro" id="IPR046342">
    <property type="entry name" value="CBS_dom_sf"/>
</dbReference>
<gene>
    <name evidence="10" type="primary">kdsD</name>
    <name evidence="10" type="ORF">Mal4_50830</name>
</gene>
<keyword evidence="3 7" id="KW-0129">CBS domain</keyword>
<dbReference type="GO" id="GO:0097367">
    <property type="term" value="F:carbohydrate derivative binding"/>
    <property type="evidence" value="ECO:0007669"/>
    <property type="project" value="InterPro"/>
</dbReference>